<dbReference type="PANTHER" id="PTHR36964">
    <property type="entry name" value="PROTEIN-METHIONINE-SULFOXIDE REDUCTASE HEME-BINDING SUBUNIT MSRQ"/>
    <property type="match status" value="1"/>
</dbReference>
<dbReference type="EMBL" id="CP019236">
    <property type="protein sequence ID" value="APW39341.1"/>
    <property type="molecule type" value="Genomic_DNA"/>
</dbReference>
<dbReference type="PANTHER" id="PTHR36964:SF1">
    <property type="entry name" value="PROTEIN-METHIONINE-SULFOXIDE REDUCTASE HEME-BINDING SUBUNIT MSRQ"/>
    <property type="match status" value="1"/>
</dbReference>
<keyword evidence="10" id="KW-1185">Reference proteome</keyword>
<keyword evidence="7" id="KW-1003">Cell membrane</keyword>
<keyword evidence="3 7" id="KW-0812">Transmembrane</keyword>
<evidence type="ECO:0000256" key="1">
    <source>
        <dbReference type="ARBA" id="ARBA00004141"/>
    </source>
</evidence>
<dbReference type="KEGG" id="rhy:RD110_20725"/>
<dbReference type="Proteomes" id="UP000186609">
    <property type="component" value="Chromosome"/>
</dbReference>
<comment type="subcellular location">
    <subcellularLocation>
        <location evidence="7">Cell membrane</location>
        <topology evidence="7">Multi-pass membrane protein</topology>
    </subcellularLocation>
    <subcellularLocation>
        <location evidence="1">Membrane</location>
        <topology evidence="1">Multi-pass membrane protein</topology>
    </subcellularLocation>
</comment>
<keyword evidence="2 7" id="KW-0813">Transport</keyword>
<evidence type="ECO:0000259" key="8">
    <source>
        <dbReference type="Pfam" id="PF01794"/>
    </source>
</evidence>
<keyword evidence="7" id="KW-0349">Heme</keyword>
<evidence type="ECO:0000256" key="2">
    <source>
        <dbReference type="ARBA" id="ARBA00022448"/>
    </source>
</evidence>
<evidence type="ECO:0000313" key="10">
    <source>
        <dbReference type="Proteomes" id="UP000186609"/>
    </source>
</evidence>
<sequence>MLLPAKVLLHPAAKLVVFALCAWPFAWLAWNVFQAQAGNANILGANPAEFLIRATGDWTLRFICIVLAVTPLRVLTKTPPLARFRRMLGLFVYFYVVMHLLSYSWFDMGFDVADIAKDIAKRPFILVGFSAFVLLTPLAATSFNRAIKALGAKRWQALHKLVYVIAGLGILHFFWLRAGKNNFAEVSVYAAIIAVLLGWRVWQAIKKKRLSSPVGLRSQLSK</sequence>
<feature type="domain" description="Ferric oxidoreductase" evidence="8">
    <location>
        <begin position="67"/>
        <end position="169"/>
    </location>
</feature>
<dbReference type="RefSeq" id="WP_076201649.1">
    <property type="nucleotide sequence ID" value="NZ_CP019236.1"/>
</dbReference>
<name>A0A1P8K078_9BURK</name>
<dbReference type="HAMAP" id="MF_01207">
    <property type="entry name" value="MsrQ"/>
    <property type="match status" value="1"/>
</dbReference>
<keyword evidence="4 7" id="KW-1133">Transmembrane helix</keyword>
<keyword evidence="6 7" id="KW-0472">Membrane</keyword>
<dbReference type="GO" id="GO:0046872">
    <property type="term" value="F:metal ion binding"/>
    <property type="evidence" value="ECO:0007669"/>
    <property type="project" value="UniProtKB-KW"/>
</dbReference>
<proteinExistence type="inferred from homology"/>
<feature type="transmembrane region" description="Helical" evidence="7">
    <location>
        <begin position="182"/>
        <end position="202"/>
    </location>
</feature>
<dbReference type="GO" id="GO:0020037">
    <property type="term" value="F:heme binding"/>
    <property type="evidence" value="ECO:0007669"/>
    <property type="project" value="UniProtKB-UniRule"/>
</dbReference>
<dbReference type="STRING" id="1842727.RD110_20725"/>
<evidence type="ECO:0000313" key="9">
    <source>
        <dbReference type="EMBL" id="APW39341.1"/>
    </source>
</evidence>
<feature type="transmembrane region" description="Helical" evidence="7">
    <location>
        <begin position="158"/>
        <end position="176"/>
    </location>
</feature>
<dbReference type="GO" id="GO:0030091">
    <property type="term" value="P:protein repair"/>
    <property type="evidence" value="ECO:0007669"/>
    <property type="project" value="UniProtKB-UniRule"/>
</dbReference>
<evidence type="ECO:0000256" key="4">
    <source>
        <dbReference type="ARBA" id="ARBA00022989"/>
    </source>
</evidence>
<dbReference type="InterPro" id="IPR022837">
    <property type="entry name" value="MsrQ-like"/>
</dbReference>
<feature type="transmembrane region" description="Helical" evidence="7">
    <location>
        <begin position="87"/>
        <end position="106"/>
    </location>
</feature>
<keyword evidence="7" id="KW-0479">Metal-binding</keyword>
<comment type="cofactor">
    <cofactor evidence="7">
        <name>FMN</name>
        <dbReference type="ChEBI" id="CHEBI:58210"/>
    </cofactor>
    <text evidence="7">Binds 1 FMN per subunit.</text>
</comment>
<evidence type="ECO:0000256" key="6">
    <source>
        <dbReference type="ARBA" id="ARBA00023136"/>
    </source>
</evidence>
<comment type="similarity">
    <text evidence="7">Belongs to the MsrQ family.</text>
</comment>
<comment type="subunit">
    <text evidence="7">Heterodimer of a catalytic subunit (MsrP) and a heme-binding subunit (MsrQ).</text>
</comment>
<dbReference type="GO" id="GO:0009055">
    <property type="term" value="F:electron transfer activity"/>
    <property type="evidence" value="ECO:0007669"/>
    <property type="project" value="UniProtKB-UniRule"/>
</dbReference>
<feature type="transmembrane region" description="Helical" evidence="7">
    <location>
        <begin position="58"/>
        <end position="75"/>
    </location>
</feature>
<comment type="function">
    <text evidence="7">Part of the MsrPQ system that repairs oxidized periplasmic proteins containing methionine sulfoxide residues (Met-O), using respiratory chain electrons. Thus protects these proteins from oxidative-stress damage caused by reactive species of oxygen and chlorine generated by the host defense mechanisms. MsrPQ is essential for the maintenance of envelope integrity under bleach stress, rescuing a wide series of structurally unrelated periplasmic proteins from methionine oxidation. MsrQ provides electrons for reduction to the reductase catalytic subunit MsrP, using the quinone pool of the respiratory chain.</text>
</comment>
<comment type="cofactor">
    <cofactor evidence="7">
        <name>heme b</name>
        <dbReference type="ChEBI" id="CHEBI:60344"/>
    </cofactor>
    <text evidence="7">Binds 1 heme b (iron(II)-protoporphyrin IX) group per subunit.</text>
</comment>
<organism evidence="9 10">
    <name type="scientific">Rhodoferax koreensis</name>
    <dbReference type="NCBI Taxonomy" id="1842727"/>
    <lineage>
        <taxon>Bacteria</taxon>
        <taxon>Pseudomonadati</taxon>
        <taxon>Pseudomonadota</taxon>
        <taxon>Betaproteobacteria</taxon>
        <taxon>Burkholderiales</taxon>
        <taxon>Comamonadaceae</taxon>
        <taxon>Rhodoferax</taxon>
    </lineage>
</organism>
<dbReference type="GO" id="GO:0005886">
    <property type="term" value="C:plasma membrane"/>
    <property type="evidence" value="ECO:0007669"/>
    <property type="project" value="UniProtKB-SubCell"/>
</dbReference>
<evidence type="ECO:0000256" key="7">
    <source>
        <dbReference type="HAMAP-Rule" id="MF_01207"/>
    </source>
</evidence>
<feature type="transmembrane region" description="Helical" evidence="7">
    <location>
        <begin position="126"/>
        <end position="146"/>
    </location>
</feature>
<reference evidence="9 10" key="1">
    <citation type="submission" date="2017-01" db="EMBL/GenBank/DDBJ databases">
        <authorList>
            <person name="Mah S.A."/>
            <person name="Swanson W.J."/>
            <person name="Moy G.W."/>
            <person name="Vacquier V.D."/>
        </authorList>
    </citation>
    <scope>NUCLEOTIDE SEQUENCE [LARGE SCALE GENOMIC DNA]</scope>
    <source>
        <strain evidence="9 10">DCY110</strain>
    </source>
</reference>
<comment type="caution">
    <text evidence="7">Lacks conserved residue(s) required for the propagation of feature annotation.</text>
</comment>
<dbReference type="AlphaFoldDB" id="A0A1P8K078"/>
<keyword evidence="7" id="KW-0288">FMN</keyword>
<dbReference type="GO" id="GO:0016679">
    <property type="term" value="F:oxidoreductase activity, acting on diphenols and related substances as donors"/>
    <property type="evidence" value="ECO:0007669"/>
    <property type="project" value="TreeGrafter"/>
</dbReference>
<keyword evidence="5 7" id="KW-0408">Iron</keyword>
<dbReference type="GO" id="GO:0010181">
    <property type="term" value="F:FMN binding"/>
    <property type="evidence" value="ECO:0007669"/>
    <property type="project" value="UniProtKB-UniRule"/>
</dbReference>
<protein>
    <recommendedName>
        <fullName evidence="7">Protein-methionine-sulfoxide reductase heme-binding subunit MsrQ</fullName>
    </recommendedName>
    <alternativeName>
        <fullName evidence="7">Flavocytochrome MsrQ</fullName>
    </alternativeName>
</protein>
<dbReference type="OrthoDB" id="9788328at2"/>
<keyword evidence="7" id="KW-0249">Electron transport</keyword>
<accession>A0A1P8K078</accession>
<evidence type="ECO:0000256" key="3">
    <source>
        <dbReference type="ARBA" id="ARBA00022692"/>
    </source>
</evidence>
<dbReference type="InterPro" id="IPR013130">
    <property type="entry name" value="Fe3_Rdtase_TM_dom"/>
</dbReference>
<dbReference type="Pfam" id="PF01794">
    <property type="entry name" value="Ferric_reduct"/>
    <property type="match status" value="1"/>
</dbReference>
<evidence type="ECO:0000256" key="5">
    <source>
        <dbReference type="ARBA" id="ARBA00023004"/>
    </source>
</evidence>
<gene>
    <name evidence="7" type="primary">msrQ</name>
    <name evidence="9" type="ORF">RD110_20725</name>
</gene>
<keyword evidence="7" id="KW-0285">Flavoprotein</keyword>